<dbReference type="EMBL" id="JAHLQT010023139">
    <property type="protein sequence ID" value="KAG7165936.1"/>
    <property type="molecule type" value="Genomic_DNA"/>
</dbReference>
<dbReference type="PANTHER" id="PTHR46880:SF9">
    <property type="entry name" value="ZINC FINGER PROTEIN 862"/>
    <property type="match status" value="1"/>
</dbReference>
<dbReference type="AlphaFoldDB" id="A0A8J5MW76"/>
<name>A0A8J5MW76_HOMAM</name>
<reference evidence="1" key="1">
    <citation type="journal article" date="2021" name="Sci. Adv.">
        <title>The American lobster genome reveals insights on longevity, neural, and immune adaptations.</title>
        <authorList>
            <person name="Polinski J.M."/>
            <person name="Zimin A.V."/>
            <person name="Clark K.F."/>
            <person name="Kohn A.B."/>
            <person name="Sadowski N."/>
            <person name="Timp W."/>
            <person name="Ptitsyn A."/>
            <person name="Khanna P."/>
            <person name="Romanova D.Y."/>
            <person name="Williams P."/>
            <person name="Greenwood S.J."/>
            <person name="Moroz L.L."/>
            <person name="Walt D.R."/>
            <person name="Bodnar A.G."/>
        </authorList>
    </citation>
    <scope>NUCLEOTIDE SEQUENCE</scope>
    <source>
        <strain evidence="1">GMGI-L3</strain>
    </source>
</reference>
<protein>
    <submittedName>
        <fullName evidence="1">Uncharacterized protein</fullName>
    </submittedName>
</protein>
<proteinExistence type="predicted"/>
<keyword evidence="2" id="KW-1185">Reference proteome</keyword>
<gene>
    <name evidence="1" type="ORF">Hamer_G011849</name>
</gene>
<feature type="non-terminal residue" evidence="1">
    <location>
        <position position="267"/>
    </location>
</feature>
<accession>A0A8J5MW76</accession>
<dbReference type="PANTHER" id="PTHR46880">
    <property type="entry name" value="RAS-ASSOCIATING DOMAIN-CONTAINING PROTEIN"/>
    <property type="match status" value="1"/>
</dbReference>
<organism evidence="1 2">
    <name type="scientific">Homarus americanus</name>
    <name type="common">American lobster</name>
    <dbReference type="NCBI Taxonomy" id="6706"/>
    <lineage>
        <taxon>Eukaryota</taxon>
        <taxon>Metazoa</taxon>
        <taxon>Ecdysozoa</taxon>
        <taxon>Arthropoda</taxon>
        <taxon>Crustacea</taxon>
        <taxon>Multicrustacea</taxon>
        <taxon>Malacostraca</taxon>
        <taxon>Eumalacostraca</taxon>
        <taxon>Eucarida</taxon>
        <taxon>Decapoda</taxon>
        <taxon>Pleocyemata</taxon>
        <taxon>Astacidea</taxon>
        <taxon>Nephropoidea</taxon>
        <taxon>Nephropidae</taxon>
        <taxon>Homarus</taxon>
    </lineage>
</organism>
<evidence type="ECO:0000313" key="2">
    <source>
        <dbReference type="Proteomes" id="UP000747542"/>
    </source>
</evidence>
<comment type="caution">
    <text evidence="1">The sequence shown here is derived from an EMBL/GenBank/DDBJ whole genome shotgun (WGS) entry which is preliminary data.</text>
</comment>
<sequence length="267" mass="30251">MLKRAHEICQLPFLVPTLHMQQIQNPNDPAYHKDSSRKAKNYLMLLTTADVIKYIHLLLDILHCLGRLSEQFEHRQTNVSTIMTEIQASVDILNKYLTSPGPSLRKILEGDITTFQGENLSDRNSTFMAARPDMLIFLITSLKKRFIDMASTVLHNSWILDFKLQPAEYTENEGFGDTAVGELAQTLEKTLREAEVVDLLLSIPTSSAMLNMASVRSSSSRHWCSHLTDDHLTDLLVVQLQSECVRNFNPEQAINRFLTTGAHRVDG</sequence>
<evidence type="ECO:0000313" key="1">
    <source>
        <dbReference type="EMBL" id="KAG7165936.1"/>
    </source>
</evidence>
<dbReference type="Proteomes" id="UP000747542">
    <property type="component" value="Unassembled WGS sequence"/>
</dbReference>